<sequence length="65" mass="7809">MLIQPHIPDTWTSLKFMINWRGAKVRIHVTHDNFSILSNKKLQFINYGQNYQIEPQEKMEIPLKK</sequence>
<feature type="domain" description="Glycoside hydrolase family 65 C-terminal" evidence="1">
    <location>
        <begin position="3"/>
        <end position="52"/>
    </location>
</feature>
<comment type="caution">
    <text evidence="2">The sequence shown here is derived from an EMBL/GenBank/DDBJ whole genome shotgun (WGS) entry which is preliminary data.</text>
</comment>
<gene>
    <name evidence="2" type="ORF">C2R26_04935</name>
</gene>
<organism evidence="2">
    <name type="scientific">Companilactobacillus formosensis</name>
    <dbReference type="NCBI Taxonomy" id="1617889"/>
    <lineage>
        <taxon>Bacteria</taxon>
        <taxon>Bacillati</taxon>
        <taxon>Bacillota</taxon>
        <taxon>Bacilli</taxon>
        <taxon>Lactobacillales</taxon>
        <taxon>Lactobacillaceae</taxon>
        <taxon>Companilactobacillus</taxon>
    </lineage>
</organism>
<dbReference type="AlphaFoldDB" id="A0A2P4R7A5"/>
<accession>A0A2P4R7A5</accession>
<proteinExistence type="predicted"/>
<evidence type="ECO:0000313" key="2">
    <source>
        <dbReference type="EMBL" id="POH37066.1"/>
    </source>
</evidence>
<dbReference type="Gene3D" id="2.60.420.10">
    <property type="entry name" value="Maltose phosphorylase, domain 3"/>
    <property type="match status" value="1"/>
</dbReference>
<name>A0A2P4R7A5_9LACO</name>
<dbReference type="SUPFAM" id="SSF48208">
    <property type="entry name" value="Six-hairpin glycosidases"/>
    <property type="match status" value="1"/>
</dbReference>
<dbReference type="Pfam" id="PF03633">
    <property type="entry name" value="Glyco_hydro_65C"/>
    <property type="match status" value="1"/>
</dbReference>
<protein>
    <recommendedName>
        <fullName evidence="1">Glycoside hydrolase family 65 C-terminal domain-containing protein</fullName>
    </recommendedName>
</protein>
<dbReference type="InterPro" id="IPR008928">
    <property type="entry name" value="6-hairpin_glycosidase_sf"/>
</dbReference>
<dbReference type="EMBL" id="PPWZ01000029">
    <property type="protein sequence ID" value="POH37066.1"/>
    <property type="molecule type" value="Genomic_DNA"/>
</dbReference>
<evidence type="ECO:0000259" key="1">
    <source>
        <dbReference type="Pfam" id="PF03633"/>
    </source>
</evidence>
<dbReference type="InterPro" id="IPR005194">
    <property type="entry name" value="Glyco_hydro_65_C"/>
</dbReference>
<dbReference type="GO" id="GO:0005975">
    <property type="term" value="P:carbohydrate metabolic process"/>
    <property type="evidence" value="ECO:0007669"/>
    <property type="project" value="InterPro"/>
</dbReference>
<reference evidence="2" key="1">
    <citation type="submission" date="2018-01" db="EMBL/GenBank/DDBJ databases">
        <title>Genome sequnecing of Lactobacillus formosensis KACC 18721.</title>
        <authorList>
            <person name="Kim S.-J."/>
            <person name="Heo J."/>
        </authorList>
    </citation>
    <scope>NUCLEOTIDE SEQUENCE</scope>
    <source>
        <strain evidence="2">KACC 18721</strain>
    </source>
</reference>